<feature type="region of interest" description="Disordered" evidence="2">
    <location>
        <begin position="647"/>
        <end position="696"/>
    </location>
</feature>
<dbReference type="Pfam" id="PF08514">
    <property type="entry name" value="STAG"/>
    <property type="match status" value="1"/>
</dbReference>
<dbReference type="PANTHER" id="PTHR11199">
    <property type="entry name" value="STROMAL ANTIGEN"/>
    <property type="match status" value="1"/>
</dbReference>
<organism evidence="4 5">
    <name type="scientific">Rhodotorula paludigena</name>
    <dbReference type="NCBI Taxonomy" id="86838"/>
    <lineage>
        <taxon>Eukaryota</taxon>
        <taxon>Fungi</taxon>
        <taxon>Dikarya</taxon>
        <taxon>Basidiomycota</taxon>
        <taxon>Pucciniomycotina</taxon>
        <taxon>Microbotryomycetes</taxon>
        <taxon>Sporidiobolales</taxon>
        <taxon>Sporidiobolaceae</taxon>
        <taxon>Rhodotorula</taxon>
    </lineage>
</organism>
<dbReference type="GO" id="GO:0008278">
    <property type="term" value="C:cohesin complex"/>
    <property type="evidence" value="ECO:0007669"/>
    <property type="project" value="TreeGrafter"/>
</dbReference>
<dbReference type="Gene3D" id="1.25.10.10">
    <property type="entry name" value="Leucine-rich Repeat Variant"/>
    <property type="match status" value="1"/>
</dbReference>
<feature type="compositionally biased region" description="Low complexity" evidence="2">
    <location>
        <begin position="1"/>
        <end position="16"/>
    </location>
</feature>
<proteinExistence type="predicted"/>
<feature type="region of interest" description="Disordered" evidence="2">
    <location>
        <begin position="1337"/>
        <end position="1551"/>
    </location>
</feature>
<dbReference type="PROSITE" id="PS51425">
    <property type="entry name" value="SCD"/>
    <property type="match status" value="1"/>
</dbReference>
<keyword evidence="1" id="KW-0175">Coiled coil</keyword>
<feature type="region of interest" description="Disordered" evidence="2">
    <location>
        <begin position="1043"/>
        <end position="1115"/>
    </location>
</feature>
<feature type="compositionally biased region" description="Acidic residues" evidence="2">
    <location>
        <begin position="1442"/>
        <end position="1456"/>
    </location>
</feature>
<evidence type="ECO:0000259" key="3">
    <source>
        <dbReference type="PROSITE" id="PS51425"/>
    </source>
</evidence>
<evidence type="ECO:0000256" key="1">
    <source>
        <dbReference type="SAM" id="Coils"/>
    </source>
</evidence>
<feature type="compositionally biased region" description="Acidic residues" evidence="2">
    <location>
        <begin position="63"/>
        <end position="74"/>
    </location>
</feature>
<dbReference type="PANTHER" id="PTHR11199:SF0">
    <property type="entry name" value="LD34181P-RELATED"/>
    <property type="match status" value="1"/>
</dbReference>
<feature type="compositionally biased region" description="Basic residues" evidence="2">
    <location>
        <begin position="658"/>
        <end position="673"/>
    </location>
</feature>
<evidence type="ECO:0000313" key="4">
    <source>
        <dbReference type="EMBL" id="GJN88779.1"/>
    </source>
</evidence>
<dbReference type="SUPFAM" id="SSF48371">
    <property type="entry name" value="ARM repeat"/>
    <property type="match status" value="1"/>
</dbReference>
<dbReference type="InterPro" id="IPR056396">
    <property type="entry name" value="HEAT_SCC3-SA"/>
</dbReference>
<dbReference type="GO" id="GO:0007062">
    <property type="term" value="P:sister chromatid cohesion"/>
    <property type="evidence" value="ECO:0007669"/>
    <property type="project" value="UniProtKB-ARBA"/>
</dbReference>
<feature type="region of interest" description="Disordered" evidence="2">
    <location>
        <begin position="559"/>
        <end position="595"/>
    </location>
</feature>
<evidence type="ECO:0000256" key="2">
    <source>
        <dbReference type="SAM" id="MobiDB-lite"/>
    </source>
</evidence>
<feature type="domain" description="SCD" evidence="3">
    <location>
        <begin position="362"/>
        <end position="447"/>
    </location>
</feature>
<dbReference type="GO" id="GO:0003682">
    <property type="term" value="F:chromatin binding"/>
    <property type="evidence" value="ECO:0007669"/>
    <property type="project" value="TreeGrafter"/>
</dbReference>
<dbReference type="InterPro" id="IPR020839">
    <property type="entry name" value="SCD"/>
</dbReference>
<feature type="compositionally biased region" description="Acidic residues" evidence="2">
    <location>
        <begin position="1366"/>
        <end position="1389"/>
    </location>
</feature>
<gene>
    <name evidence="4" type="ORF">Rhopal_001748-T1</name>
</gene>
<reference evidence="4 5" key="1">
    <citation type="submission" date="2021-12" db="EMBL/GenBank/DDBJ databases">
        <title>High titer production of polyol ester of fatty acids by Rhodotorula paludigena BS15 towards product separation-free biomass refinery.</title>
        <authorList>
            <person name="Mano J."/>
            <person name="Ono H."/>
            <person name="Tanaka T."/>
            <person name="Naito K."/>
            <person name="Sushida H."/>
            <person name="Ike M."/>
            <person name="Tokuyasu K."/>
            <person name="Kitaoka M."/>
        </authorList>
    </citation>
    <scope>NUCLEOTIDE SEQUENCE [LARGE SCALE GENOMIC DNA]</scope>
    <source>
        <strain evidence="4 5">BS15</strain>
    </source>
</reference>
<dbReference type="InterPro" id="IPR011989">
    <property type="entry name" value="ARM-like"/>
</dbReference>
<dbReference type="InterPro" id="IPR039662">
    <property type="entry name" value="Cohesin_Scc3/SA"/>
</dbReference>
<feature type="compositionally biased region" description="Low complexity" evidence="2">
    <location>
        <begin position="48"/>
        <end position="62"/>
    </location>
</feature>
<feature type="compositionally biased region" description="Acidic residues" evidence="2">
    <location>
        <begin position="1056"/>
        <end position="1067"/>
    </location>
</feature>
<feature type="region of interest" description="Disordered" evidence="2">
    <location>
        <begin position="1"/>
        <end position="145"/>
    </location>
</feature>
<name>A0AAV5GE31_9BASI</name>
<evidence type="ECO:0000313" key="5">
    <source>
        <dbReference type="Proteomes" id="UP001342314"/>
    </source>
</evidence>
<dbReference type="Pfam" id="PF21581">
    <property type="entry name" value="SCD"/>
    <property type="match status" value="1"/>
</dbReference>
<dbReference type="GO" id="GO:0005634">
    <property type="term" value="C:nucleus"/>
    <property type="evidence" value="ECO:0007669"/>
    <property type="project" value="TreeGrafter"/>
</dbReference>
<dbReference type="Proteomes" id="UP001342314">
    <property type="component" value="Unassembled WGS sequence"/>
</dbReference>
<keyword evidence="5" id="KW-1185">Reference proteome</keyword>
<feature type="compositionally biased region" description="Basic residues" evidence="2">
    <location>
        <begin position="1349"/>
        <end position="1361"/>
    </location>
</feature>
<dbReference type="Pfam" id="PF24571">
    <property type="entry name" value="HEAT_SCC3-SA"/>
    <property type="match status" value="1"/>
</dbReference>
<dbReference type="EMBL" id="BQKY01000003">
    <property type="protein sequence ID" value="GJN88779.1"/>
    <property type="molecule type" value="Genomic_DNA"/>
</dbReference>
<dbReference type="GO" id="GO:0000785">
    <property type="term" value="C:chromatin"/>
    <property type="evidence" value="ECO:0007669"/>
    <property type="project" value="TreeGrafter"/>
</dbReference>
<feature type="compositionally biased region" description="Low complexity" evidence="2">
    <location>
        <begin position="1473"/>
        <end position="1494"/>
    </location>
</feature>
<comment type="caution">
    <text evidence="4">The sequence shown here is derived from an EMBL/GenBank/DDBJ whole genome shotgun (WGS) entry which is preliminary data.</text>
</comment>
<sequence>MASSDSGASDRSSSPAPDREDAGSSRAARASAGRRKSGRARKEIQRLDPSSAKAKAAAFSGSSDDDDDDDDSADEEFKVPTSIKTGSRKRAPAGTSAGATSRTRKPRAAGAGARKPAGAGPRRKKADADGEEDGSPAAAKAGKDFKIEDDNELFNAVKNPNTALQQTAEDWIESYKESSGPAMSELVNFVLRCCGCNAVVDEHQAEDENGIVENLKDIVDEFKQEADLAYPLMSKSKAYKKFRPSLAQFLQKLLVTSADDLLFSTSFNEHFSAWVHALSSSQIRALRHTATVISLLCVNALSTLHVQVRKEHAQAVRAKEAEEKKSRKDKARLRDMERQVKEAHERLEAVEGFMEESYTSVFVNRYRDADSAIRAECISALGSWMKLDPDYWIDGDYLRYIGWVLSDESKEARRESVRALFSLYQKDAYLGKLHHFTDRFKQQLVDMAVGEHDLPVRIQALQVVRQIDAHGLLEEDKQRDEIALLVFEKERRVRFAAADFFKGLVDEQVDERKGELNLADGAARGKKAKEQERALATAVQYKVLAELLVKYGRMLDGGAAGPDSAEDEEDDSQRRSQASASDELSVGDLVPDRAGVDADGAEADVRASVPRGRVAFAVEALWDSVDSLRDWEAMLEYVLRDHTGRAAGDEGAAANGKAKAKGKGRAAKGRGKKGAQANTTEEDEVEGEGQADDEEHQLPEELRLSEDEETLFIEVLVACLTRITVATATTKKGKEQEDETHGDVSRAVIEALPKLFSKNQTFPTRIVDILAIPRLISLDQYLDLQQVSAFEALWDDVTKQFLKHTQANLLDEAARTLVHFLAAQNLSATNTAKLGELEESLVATLRETAGDDVEGASYGEDELHALTACVARLEKLARVRNISASLEDTDGGKAKTALDILEEIVNRGRLGYKEEAAMVEHAIQVLGTHLVWQLQAVAVETVQAETADLPAIISVSERRRSLLDKLEEYAVGNETNAAEGVKQVSLAFLLDVHTISRQLTSPRFDPSKLLDDLKLVASEQLQARCAGYIEAELERYAEVLADEADEEKDETQREADSEDEDSGSETETDGRSQSQRGKKGKGKKKAPAKKGKKAAPKKQDKRRRKTAAQIRSDNAKQQARLLAAQRFERMLAPFVRAIHCGALDLQHSAVLLKHWGRLGPACDEQAKLLMHDLRDEGNYGSASDTVAAIVVDALKGACELYIDAPDTPSVSEEPLVSLGRHLVSVVIVRGAHLAVVDALPAEDHLRIHLDALKWIVQKLAQFEDNKRKDDRNRALSFFKALAHLLFGLDGRSALKIKTTLDSLFDEHQVEVPETSKTWEPVRAYQRRLITVMSKDPAIQKAAKTDRGAAGKKKAPARKGKAKSTSDVEDEDELEDDEMQVDAEDDDEAPESSAPQQRTGSKRRAAAPPQPSLELYGSQAQRPPASTADESGSPSKRRRVEGPAEEPADEDDGDDAVDALLAGTQDDDQLAAESGGISLDLGLGDASSPGPSSSAQKKRARDGDDELETGDLGETQAQPAGADEDERPDFERDESVASELSLSDFQKKRRRL</sequence>
<feature type="compositionally biased region" description="Basic residues" evidence="2">
    <location>
        <begin position="1076"/>
        <end position="1106"/>
    </location>
</feature>
<feature type="compositionally biased region" description="Low complexity" evidence="2">
    <location>
        <begin position="108"/>
        <end position="120"/>
    </location>
</feature>
<dbReference type="InterPro" id="IPR013721">
    <property type="entry name" value="STAG"/>
</dbReference>
<feature type="coiled-coil region" evidence="1">
    <location>
        <begin position="319"/>
        <end position="353"/>
    </location>
</feature>
<protein>
    <recommendedName>
        <fullName evidence="3">SCD domain-containing protein</fullName>
    </recommendedName>
</protein>
<accession>A0AAV5GE31</accession>
<dbReference type="InterPro" id="IPR016024">
    <property type="entry name" value="ARM-type_fold"/>
</dbReference>
<feature type="compositionally biased region" description="Acidic residues" evidence="2">
    <location>
        <begin position="680"/>
        <end position="695"/>
    </location>
</feature>